<dbReference type="Proteomes" id="UP001162501">
    <property type="component" value="Chromosome 3"/>
</dbReference>
<gene>
    <name evidence="1" type="ORF">MRATA1EN22A_LOCUS19790</name>
</gene>
<evidence type="ECO:0000313" key="1">
    <source>
        <dbReference type="EMBL" id="CAN0453783.1"/>
    </source>
</evidence>
<proteinExistence type="predicted"/>
<accession>A0AC59ZKV3</accession>
<name>A0AC59ZKV3_RANTA</name>
<protein>
    <submittedName>
        <fullName evidence="1">Uncharacterized protein</fullName>
    </submittedName>
</protein>
<reference evidence="1" key="2">
    <citation type="submission" date="2025-03" db="EMBL/GenBank/DDBJ databases">
        <authorList>
            <consortium name="ELIXIR-Norway"/>
            <consortium name="Elixir Norway"/>
        </authorList>
    </citation>
    <scope>NUCLEOTIDE SEQUENCE</scope>
</reference>
<reference evidence="1" key="1">
    <citation type="submission" date="2023-05" db="EMBL/GenBank/DDBJ databases">
        <authorList>
            <consortium name="ELIXIR-Norway"/>
        </authorList>
    </citation>
    <scope>NUCLEOTIDE SEQUENCE</scope>
</reference>
<evidence type="ECO:0000313" key="2">
    <source>
        <dbReference type="Proteomes" id="UP001162501"/>
    </source>
</evidence>
<organism evidence="1 2">
    <name type="scientific">Rangifer tarandus platyrhynchus</name>
    <name type="common">Svalbard reindeer</name>
    <dbReference type="NCBI Taxonomy" id="3082113"/>
    <lineage>
        <taxon>Eukaryota</taxon>
        <taxon>Metazoa</taxon>
        <taxon>Chordata</taxon>
        <taxon>Craniata</taxon>
        <taxon>Vertebrata</taxon>
        <taxon>Euteleostomi</taxon>
        <taxon>Mammalia</taxon>
        <taxon>Eutheria</taxon>
        <taxon>Laurasiatheria</taxon>
        <taxon>Artiodactyla</taxon>
        <taxon>Ruminantia</taxon>
        <taxon>Pecora</taxon>
        <taxon>Cervidae</taxon>
        <taxon>Odocoileinae</taxon>
        <taxon>Rangifer</taxon>
    </lineage>
</organism>
<sequence>MYRRLPALAWAARGEWWLKRAFRAAPAASLGVPTQPSGEKEDIRPPENNPTEDGPQAGHALWAIHLRAEGAIAHCKGRRHVRVVTGARERRQSLGAPSRCPAWPASRAPSAWAFLSPPSPLPPKLDLWLLPEFSRICQSWAELRYSTFYPLEGTRCFPSVGWTAQAGVRIRKASTGPQDWPGQSAAAGRECSVPSWSEPAHLLLLESPRDTQGHD</sequence>
<dbReference type="EMBL" id="OX596087">
    <property type="protein sequence ID" value="CAN0453783.1"/>
    <property type="molecule type" value="Genomic_DNA"/>
</dbReference>